<evidence type="ECO:0000256" key="1">
    <source>
        <dbReference type="SAM" id="MobiDB-lite"/>
    </source>
</evidence>
<evidence type="ECO:0000313" key="4">
    <source>
        <dbReference type="Proteomes" id="UP001344906"/>
    </source>
</evidence>
<reference evidence="3 4" key="1">
    <citation type="submission" date="2023-02" db="EMBL/GenBank/DDBJ databases">
        <title>Dictyobacter halimunensis sp. nov., a new member of the class Ktedonobacteria from forest soil in a geothermal area.</title>
        <authorList>
            <person name="Rachmania M.K."/>
            <person name="Ningsih F."/>
            <person name="Sakai Y."/>
            <person name="Yabe S."/>
            <person name="Yokota A."/>
            <person name="Sjamsuridzal W."/>
        </authorList>
    </citation>
    <scope>NUCLEOTIDE SEQUENCE [LARGE SCALE GENOMIC DNA]</scope>
    <source>
        <strain evidence="3 4">S3.2.2.5</strain>
    </source>
</reference>
<name>A0ABQ6FW68_9CHLR</name>
<feature type="compositionally biased region" description="Low complexity" evidence="1">
    <location>
        <begin position="363"/>
        <end position="373"/>
    </location>
</feature>
<dbReference type="Pfam" id="PF05257">
    <property type="entry name" value="CHAP"/>
    <property type="match status" value="1"/>
</dbReference>
<feature type="domain" description="Peptidase C51" evidence="2">
    <location>
        <begin position="1"/>
        <end position="127"/>
    </location>
</feature>
<organism evidence="3 4">
    <name type="scientific">Dictyobacter halimunensis</name>
    <dbReference type="NCBI Taxonomy" id="3026934"/>
    <lineage>
        <taxon>Bacteria</taxon>
        <taxon>Bacillati</taxon>
        <taxon>Chloroflexota</taxon>
        <taxon>Ktedonobacteria</taxon>
        <taxon>Ktedonobacterales</taxon>
        <taxon>Dictyobacteraceae</taxon>
        <taxon>Dictyobacter</taxon>
    </lineage>
</organism>
<feature type="compositionally biased region" description="Low complexity" evidence="1">
    <location>
        <begin position="499"/>
        <end position="508"/>
    </location>
</feature>
<evidence type="ECO:0000313" key="3">
    <source>
        <dbReference type="EMBL" id="GLV57042.1"/>
    </source>
</evidence>
<comment type="caution">
    <text evidence="3">The sequence shown here is derived from an EMBL/GenBank/DDBJ whole genome shotgun (WGS) entry which is preliminary data.</text>
</comment>
<feature type="compositionally biased region" description="Pro residues" evidence="1">
    <location>
        <begin position="425"/>
        <end position="447"/>
    </location>
</feature>
<dbReference type="InterPro" id="IPR038765">
    <property type="entry name" value="Papain-like_cys_pep_sf"/>
</dbReference>
<feature type="compositionally biased region" description="Low complexity" evidence="1">
    <location>
        <begin position="394"/>
        <end position="424"/>
    </location>
</feature>
<feature type="region of interest" description="Disordered" evidence="1">
    <location>
        <begin position="359"/>
        <end position="483"/>
    </location>
</feature>
<keyword evidence="4" id="KW-1185">Reference proteome</keyword>
<dbReference type="PANTHER" id="PTHR34403:SF14">
    <property type="entry name" value="OS05G0225800 PROTEIN"/>
    <property type="match status" value="1"/>
</dbReference>
<gene>
    <name evidence="3" type="ORF">KDH_38800</name>
</gene>
<dbReference type="InterPro" id="IPR050972">
    <property type="entry name" value="SDr-like"/>
</dbReference>
<accession>A0ABQ6FW68</accession>
<feature type="compositionally biased region" description="Low complexity" evidence="1">
    <location>
        <begin position="518"/>
        <end position="542"/>
    </location>
</feature>
<proteinExistence type="predicted"/>
<evidence type="ECO:0000259" key="2">
    <source>
        <dbReference type="PROSITE" id="PS50911"/>
    </source>
</evidence>
<sequence length="848" mass="90773">MLCPGPYPLGGNCVWWAWEQWHLLGYDLPINWGNAADWATNAARSGFTVGTTPRVGSIAVFPVADGTWAASAAGHVAFVTSVSADKSTFGVTYQNYGDVRYMYAANNYNVSEINQPQYQNGQLRFIYFPDRVDSQLFARLPGISGFGDPIAAANEANAAAAASANTIPSIPTTSNGITATNNVQQQQSTYTSDRIALGLSPASSDQEFNADFAGNGSSALLLYNRQRGSIQIYKLNQQRLPAQKVRPRTYDVSSDDELLHVPDAAQPLVDLGDATTPAGSWGSTLDIHVGNFSGGHASEILLYDRVAGTIQILGLDTNFHIKKHATLSNIGPGWEISVGRFNGKSSGLFMYKRFSSTLPVADPNNPTLPTTNPVDPSIPTPGLTPAGPTVPLSPATQATPTATATPTSTAPATPKPTATATPKPTVTPTPKPTVTPTPVVTPTPKPTVTPTATPTPGITPTPAPTATPAVVPTPTPTTAPAPTPTPAVVPTATSAPAATATPAVAPTPTTAPAPTPTPTKAATVAPTPTATPAASAKPSATPAAQKTVQYSYIMPTNILADNPPDKGGELSGSQLANWEKQNRSANVELMDFNPDLSIHQKQSYTLWHSSWEVYVGRFVNAQQDGIFLYDRTMGEGRIMDFDQHLGILDYHEQHNLGSNWVVYSGDFINSGRSQLLLYDPGSGDIQTLAFDAHLQLSQQKLQSHVGAHQVLYVGHFGLPTLSVMLYDAQSAQSTFVAFDRKLNIAHQYLVKTWDQRWQILVGAFTNRANCTPKASCATNDTILVLNRQSGQLEQYVFSFGREFTVYDNRIQAFLREGVPVQEHVQSVDTTVFSMVNSLTTNIRNEELY</sequence>
<dbReference type="Proteomes" id="UP001344906">
    <property type="component" value="Unassembled WGS sequence"/>
</dbReference>
<dbReference type="PANTHER" id="PTHR34403">
    <property type="entry name" value="TOL-PAL SYSTEM PROTEIN TOLA"/>
    <property type="match status" value="1"/>
</dbReference>
<protein>
    <recommendedName>
        <fullName evidence="2">Peptidase C51 domain-containing protein</fullName>
    </recommendedName>
</protein>
<dbReference type="SUPFAM" id="SSF54001">
    <property type="entry name" value="Cysteine proteinases"/>
    <property type="match status" value="1"/>
</dbReference>
<dbReference type="Gene3D" id="3.90.1720.10">
    <property type="entry name" value="endopeptidase domain like (from Nostoc punctiforme)"/>
    <property type="match status" value="1"/>
</dbReference>
<feature type="region of interest" description="Disordered" evidence="1">
    <location>
        <begin position="499"/>
        <end position="542"/>
    </location>
</feature>
<feature type="compositionally biased region" description="Pro residues" evidence="1">
    <location>
        <begin position="457"/>
        <end position="483"/>
    </location>
</feature>
<dbReference type="InterPro" id="IPR007921">
    <property type="entry name" value="CHAP_dom"/>
</dbReference>
<dbReference type="PROSITE" id="PS50911">
    <property type="entry name" value="CHAP"/>
    <property type="match status" value="1"/>
</dbReference>
<dbReference type="EMBL" id="BSRI01000002">
    <property type="protein sequence ID" value="GLV57042.1"/>
    <property type="molecule type" value="Genomic_DNA"/>
</dbReference>